<protein>
    <submittedName>
        <fullName evidence="8">Uncharacterized protein</fullName>
    </submittedName>
</protein>
<dbReference type="GeneID" id="9580931"/>
<dbReference type="GO" id="GO:0071786">
    <property type="term" value="P:endoplasmic reticulum tubular network organization"/>
    <property type="evidence" value="ECO:0007669"/>
    <property type="project" value="TreeGrafter"/>
</dbReference>
<keyword evidence="9" id="KW-1185">Reference proteome</keyword>
<keyword evidence="5 7" id="KW-0472">Membrane</keyword>
<dbReference type="Proteomes" id="UP000008383">
    <property type="component" value="Unassembled WGS sequence"/>
</dbReference>
<keyword evidence="4 7" id="KW-1133">Transmembrane helix</keyword>
<dbReference type="EMBL" id="ACYE01000180">
    <property type="protein sequence ID" value="EFE41766.1"/>
    <property type="molecule type" value="Genomic_DNA"/>
</dbReference>
<name>D4D8L1_TRIVH</name>
<evidence type="ECO:0000256" key="4">
    <source>
        <dbReference type="ARBA" id="ARBA00022989"/>
    </source>
</evidence>
<feature type="region of interest" description="Disordered" evidence="6">
    <location>
        <begin position="87"/>
        <end position="111"/>
    </location>
</feature>
<comment type="subcellular location">
    <subcellularLocation>
        <location evidence="1">Membrane</location>
        <topology evidence="1">Multi-pass membrane protein</topology>
    </subcellularLocation>
</comment>
<accession>D4D8L1</accession>
<feature type="transmembrane region" description="Helical" evidence="7">
    <location>
        <begin position="259"/>
        <end position="278"/>
    </location>
</feature>
<evidence type="ECO:0000256" key="3">
    <source>
        <dbReference type="ARBA" id="ARBA00022692"/>
    </source>
</evidence>
<feature type="transmembrane region" description="Helical" evidence="7">
    <location>
        <begin position="385"/>
        <end position="404"/>
    </location>
</feature>
<evidence type="ECO:0000256" key="2">
    <source>
        <dbReference type="ARBA" id="ARBA00007322"/>
    </source>
</evidence>
<keyword evidence="3 7" id="KW-0812">Transmembrane</keyword>
<evidence type="ECO:0000256" key="7">
    <source>
        <dbReference type="SAM" id="Phobius"/>
    </source>
</evidence>
<gene>
    <name evidence="8" type="ORF">TRV_03448</name>
</gene>
<comment type="similarity">
    <text evidence="2">Belongs to the PER33/POM33 family.</text>
</comment>
<dbReference type="Pfam" id="PF03661">
    <property type="entry name" value="TMEM33_Pom33"/>
    <property type="match status" value="1"/>
</dbReference>
<dbReference type="HOGENOM" id="CLU_487614_0_0_1"/>
<evidence type="ECO:0000313" key="9">
    <source>
        <dbReference type="Proteomes" id="UP000008383"/>
    </source>
</evidence>
<feature type="transmembrane region" description="Helical" evidence="7">
    <location>
        <begin position="461"/>
        <end position="486"/>
    </location>
</feature>
<dbReference type="RefSeq" id="XP_003022384.1">
    <property type="nucleotide sequence ID" value="XM_003022338.1"/>
</dbReference>
<organism evidence="8 9">
    <name type="scientific">Trichophyton verrucosum (strain HKI 0517)</name>
    <dbReference type="NCBI Taxonomy" id="663202"/>
    <lineage>
        <taxon>Eukaryota</taxon>
        <taxon>Fungi</taxon>
        <taxon>Dikarya</taxon>
        <taxon>Ascomycota</taxon>
        <taxon>Pezizomycotina</taxon>
        <taxon>Eurotiomycetes</taxon>
        <taxon>Eurotiomycetidae</taxon>
        <taxon>Onygenales</taxon>
        <taxon>Arthrodermataceae</taxon>
        <taxon>Trichophyton</taxon>
    </lineage>
</organism>
<dbReference type="GO" id="GO:0016020">
    <property type="term" value="C:membrane"/>
    <property type="evidence" value="ECO:0007669"/>
    <property type="project" value="UniProtKB-SubCell"/>
</dbReference>
<feature type="region of interest" description="Disordered" evidence="6">
    <location>
        <begin position="138"/>
        <end position="169"/>
    </location>
</feature>
<evidence type="ECO:0000256" key="1">
    <source>
        <dbReference type="ARBA" id="ARBA00004141"/>
    </source>
</evidence>
<dbReference type="OrthoDB" id="5581259at2759"/>
<evidence type="ECO:0000256" key="6">
    <source>
        <dbReference type="SAM" id="MobiDB-lite"/>
    </source>
</evidence>
<evidence type="ECO:0000313" key="8">
    <source>
        <dbReference type="EMBL" id="EFE41766.1"/>
    </source>
</evidence>
<dbReference type="AlphaFoldDB" id="D4D8L1"/>
<dbReference type="GO" id="GO:0061024">
    <property type="term" value="P:membrane organization"/>
    <property type="evidence" value="ECO:0007669"/>
    <property type="project" value="TreeGrafter"/>
</dbReference>
<feature type="compositionally biased region" description="Basic and acidic residues" evidence="6">
    <location>
        <begin position="140"/>
        <end position="169"/>
    </location>
</feature>
<reference evidence="9" key="1">
    <citation type="journal article" date="2011" name="Genome Biol.">
        <title>Comparative and functional genomics provide insights into the pathogenicity of dermatophytic fungi.</title>
        <authorList>
            <person name="Burmester A."/>
            <person name="Shelest E."/>
            <person name="Gloeckner G."/>
            <person name="Heddergott C."/>
            <person name="Schindler S."/>
            <person name="Staib P."/>
            <person name="Heidel A."/>
            <person name="Felder M."/>
            <person name="Petzold A."/>
            <person name="Szafranski K."/>
            <person name="Feuermann M."/>
            <person name="Pedruzzi I."/>
            <person name="Priebe S."/>
            <person name="Groth M."/>
            <person name="Winkler R."/>
            <person name="Li W."/>
            <person name="Kniemeyer O."/>
            <person name="Schroeckh V."/>
            <person name="Hertweck C."/>
            <person name="Hube B."/>
            <person name="White T.C."/>
            <person name="Platzer M."/>
            <person name="Guthke R."/>
            <person name="Heitman J."/>
            <person name="Woestemeyer J."/>
            <person name="Zipfel P.F."/>
            <person name="Monod M."/>
            <person name="Brakhage A.A."/>
        </authorList>
    </citation>
    <scope>NUCLEOTIDE SEQUENCE [LARGE SCALE GENOMIC DNA]</scope>
    <source>
        <strain evidence="9">HKI 0517</strain>
    </source>
</reference>
<comment type="caution">
    <text evidence="8">The sequence shown here is derived from an EMBL/GenBank/DDBJ whole genome shotgun (WGS) entry which is preliminary data.</text>
</comment>
<dbReference type="PANTHER" id="PTHR12703:SF4">
    <property type="entry name" value="TRANSMEMBRANE PROTEIN 33"/>
    <property type="match status" value="1"/>
</dbReference>
<dbReference type="PANTHER" id="PTHR12703">
    <property type="entry name" value="TRANSMEMBRANE PROTEIN 33"/>
    <property type="match status" value="1"/>
</dbReference>
<evidence type="ECO:0000256" key="5">
    <source>
        <dbReference type="ARBA" id="ARBA00023136"/>
    </source>
</evidence>
<proteinExistence type="inferred from homology"/>
<dbReference type="InterPro" id="IPR051645">
    <property type="entry name" value="PER33/POM33_regulator"/>
</dbReference>
<dbReference type="InterPro" id="IPR005344">
    <property type="entry name" value="TMEM33/Pom33"/>
</dbReference>
<sequence>MCRLLAAELFLRCQHIQPCHLKHPLQRCHAPRGQRFRNPDAATNPGRVPSRACPEEHWRTATIEVDGYCPACTQQREETRLLLQSSFNREETGDDAGAGDGVENEDEDAGLEEQQIAGEVKEYSCGHRRVRMDPAVLQRFSDDPDPDHPDAEDQHERGAAQEQEHAGDDTRAVERCLRWDKLRLRVELAVKRGSCSYRYFTQREEQRKPANVDLDFLPLLRLRLRLQPRWTERTSRQNRQPDRHTARLQDDSIYAARPVFFFFSLCFTLLILVCRVLLRAACPPRGILQKTAMRKEDEKKKKIKKRQRRRDREEKLTVTYTTVAQGSYRFAFVAAAATYGIVVYKGYVARGRLGGSIPNDIIKLAGDENVQYLGMALVWLCSRQLLFALLPFAIYSFFHVATYTRTYLIPTFQPSPDAGPASPSGRPAAAKSSPLADQIGRFVKTYYDTSMAMVAALELSLLIRLIFTALTFSSGSWLLLVIYFWFFRSRYTQSSFVQAVVAHSTARIDAMLSHQSTPPAVRQGWEVVKNAVRRLYTVTDLKPYLARFQQQQGPGKKPQ</sequence>
<dbReference type="GO" id="GO:0005783">
    <property type="term" value="C:endoplasmic reticulum"/>
    <property type="evidence" value="ECO:0007669"/>
    <property type="project" value="TreeGrafter"/>
</dbReference>
<dbReference type="KEGG" id="tve:TRV_03448"/>
<feature type="compositionally biased region" description="Acidic residues" evidence="6">
    <location>
        <begin position="102"/>
        <end position="111"/>
    </location>
</feature>